<gene>
    <name evidence="4" type="primary">smc_1</name>
    <name evidence="4" type="ORF">HG15A2_07470</name>
</gene>
<dbReference type="RefSeq" id="WP_145057904.1">
    <property type="nucleotide sequence ID" value="NZ_CP036263.1"/>
</dbReference>
<keyword evidence="5" id="KW-1185">Reference proteome</keyword>
<organism evidence="4 5">
    <name type="scientific">Adhaeretor mobilis</name>
    <dbReference type="NCBI Taxonomy" id="1930276"/>
    <lineage>
        <taxon>Bacteria</taxon>
        <taxon>Pseudomonadati</taxon>
        <taxon>Planctomycetota</taxon>
        <taxon>Planctomycetia</taxon>
        <taxon>Pirellulales</taxon>
        <taxon>Lacipirellulaceae</taxon>
        <taxon>Adhaeretor</taxon>
    </lineage>
</organism>
<evidence type="ECO:0000313" key="4">
    <source>
        <dbReference type="EMBL" id="QDS97486.1"/>
    </source>
</evidence>
<feature type="transmembrane region" description="Helical" evidence="3">
    <location>
        <begin position="142"/>
        <end position="159"/>
    </location>
</feature>
<accession>A0A517MRJ5</accession>
<feature type="transmembrane region" description="Helical" evidence="3">
    <location>
        <begin position="54"/>
        <end position="76"/>
    </location>
</feature>
<evidence type="ECO:0000256" key="2">
    <source>
        <dbReference type="SAM" id="MobiDB-lite"/>
    </source>
</evidence>
<name>A0A517MRJ5_9BACT</name>
<feature type="compositionally biased region" description="Basic and acidic residues" evidence="2">
    <location>
        <begin position="472"/>
        <end position="485"/>
    </location>
</feature>
<dbReference type="EMBL" id="CP036263">
    <property type="protein sequence ID" value="QDS97486.1"/>
    <property type="molecule type" value="Genomic_DNA"/>
</dbReference>
<reference evidence="4 5" key="1">
    <citation type="submission" date="2019-02" db="EMBL/GenBank/DDBJ databases">
        <title>Deep-cultivation of Planctomycetes and their phenomic and genomic characterization uncovers novel biology.</title>
        <authorList>
            <person name="Wiegand S."/>
            <person name="Jogler M."/>
            <person name="Boedeker C."/>
            <person name="Pinto D."/>
            <person name="Vollmers J."/>
            <person name="Rivas-Marin E."/>
            <person name="Kohn T."/>
            <person name="Peeters S.H."/>
            <person name="Heuer A."/>
            <person name="Rast P."/>
            <person name="Oberbeckmann S."/>
            <person name="Bunk B."/>
            <person name="Jeske O."/>
            <person name="Meyerdierks A."/>
            <person name="Storesund J.E."/>
            <person name="Kallscheuer N."/>
            <person name="Luecker S."/>
            <person name="Lage O.M."/>
            <person name="Pohl T."/>
            <person name="Merkel B.J."/>
            <person name="Hornburger P."/>
            <person name="Mueller R.-W."/>
            <person name="Bruemmer F."/>
            <person name="Labrenz M."/>
            <person name="Spormann A.M."/>
            <person name="Op den Camp H."/>
            <person name="Overmann J."/>
            <person name="Amann R."/>
            <person name="Jetten M.S.M."/>
            <person name="Mascher T."/>
            <person name="Medema M.H."/>
            <person name="Devos D.P."/>
            <person name="Kaster A.-K."/>
            <person name="Ovreas L."/>
            <person name="Rohde M."/>
            <person name="Galperin M.Y."/>
            <person name="Jogler C."/>
        </authorList>
    </citation>
    <scope>NUCLEOTIDE SEQUENCE [LARGE SCALE GENOMIC DNA]</scope>
    <source>
        <strain evidence="4 5">HG15A2</strain>
    </source>
</reference>
<evidence type="ECO:0000313" key="5">
    <source>
        <dbReference type="Proteomes" id="UP000319852"/>
    </source>
</evidence>
<feature type="compositionally biased region" description="Basic and acidic residues" evidence="2">
    <location>
        <begin position="296"/>
        <end position="310"/>
    </location>
</feature>
<keyword evidence="3" id="KW-0472">Membrane</keyword>
<evidence type="ECO:0000256" key="3">
    <source>
        <dbReference type="SAM" id="Phobius"/>
    </source>
</evidence>
<keyword evidence="3" id="KW-1133">Transmembrane helix</keyword>
<keyword evidence="3" id="KW-0812">Transmembrane</keyword>
<sequence>MDQIYQQVARARARLNRELFVKRLLWCWFASFTLGVFALAVPKVVAIEGLPSDYVIWCIAGAAGLGLIAATLWMLLTRKTDLDAAIEIDSRYDLRERVASSLSLPEQSLNSPAGQALVGDAVRAVQRVEVDERFRMSLGRKAWLPLVPALLGLAVTMFFDNQIAQSNVTPPSTELTKQAQENLAKTRKRLEERRKKAAEAGLKDAEELFRQLEKESKELEAAGEKKEGRKKAMVKLNDLAKQLEKRQEKVGGQKEMQKQLNQMKDFNKGPADKLADAMKKGDWKKAQDELKKLAEKVKNGKLDENAKKQLQEQMKQMQERLANAADAQKKAQDQLKQQIEQAKREGNTAEAGKMQQQLDKMQKQAQANQQMQKMAQQMAEAQKAMEKGDQQAAGEAMDKMMEQMEQMKAQMAEGELLDAMMDDLQMAKDALGCQQCQGEGCQECNGGGGEGGENPQDSQNANGKGPGGGTRPDTKNDVRFRDSRVRQNVGKGAAVLAGEADGPNIRGEVVEQMKAEMSSQGSEPADPMVLEQLPKSRRDHAEEYFNTLREGR</sequence>
<dbReference type="AlphaFoldDB" id="A0A517MRJ5"/>
<keyword evidence="1" id="KW-0175">Coiled coil</keyword>
<evidence type="ECO:0000256" key="1">
    <source>
        <dbReference type="SAM" id="Coils"/>
    </source>
</evidence>
<feature type="region of interest" description="Disordered" evidence="2">
    <location>
        <begin position="296"/>
        <end position="395"/>
    </location>
</feature>
<feature type="region of interest" description="Disordered" evidence="2">
    <location>
        <begin position="448"/>
        <end position="500"/>
    </location>
</feature>
<feature type="coiled-coil region" evidence="1">
    <location>
        <begin position="176"/>
        <end position="249"/>
    </location>
</feature>
<dbReference type="OrthoDB" id="250171at2"/>
<feature type="compositionally biased region" description="Low complexity" evidence="2">
    <location>
        <begin position="353"/>
        <end position="382"/>
    </location>
</feature>
<proteinExistence type="predicted"/>
<dbReference type="Proteomes" id="UP000319852">
    <property type="component" value="Chromosome"/>
</dbReference>
<dbReference type="KEGG" id="amob:HG15A2_07470"/>
<feature type="compositionally biased region" description="Low complexity" evidence="2">
    <location>
        <begin position="311"/>
        <end position="326"/>
    </location>
</feature>
<feature type="transmembrane region" description="Helical" evidence="3">
    <location>
        <begin position="20"/>
        <end position="42"/>
    </location>
</feature>
<protein>
    <submittedName>
        <fullName evidence="4">Chromosome partition protein Smc</fullName>
    </submittedName>
</protein>